<evidence type="ECO:0000256" key="1">
    <source>
        <dbReference type="SAM" id="MobiDB-lite"/>
    </source>
</evidence>
<reference evidence="2 3" key="1">
    <citation type="journal article" date="2018" name="Sci. Rep.">
        <title>Genomic signatures of local adaptation to the degree of environmental predictability in rotifers.</title>
        <authorList>
            <person name="Franch-Gras L."/>
            <person name="Hahn C."/>
            <person name="Garcia-Roger E.M."/>
            <person name="Carmona M.J."/>
            <person name="Serra M."/>
            <person name="Gomez A."/>
        </authorList>
    </citation>
    <scope>NUCLEOTIDE SEQUENCE [LARGE SCALE GENOMIC DNA]</scope>
    <source>
        <strain evidence="2">HYR1</strain>
    </source>
</reference>
<protein>
    <submittedName>
        <fullName evidence="2">Uncharacterized protein</fullName>
    </submittedName>
</protein>
<evidence type="ECO:0000313" key="3">
    <source>
        <dbReference type="Proteomes" id="UP000276133"/>
    </source>
</evidence>
<proteinExistence type="predicted"/>
<comment type="caution">
    <text evidence="2">The sequence shown here is derived from an EMBL/GenBank/DDBJ whole genome shotgun (WGS) entry which is preliminary data.</text>
</comment>
<organism evidence="2 3">
    <name type="scientific">Brachionus plicatilis</name>
    <name type="common">Marine rotifer</name>
    <name type="synonym">Brachionus muelleri</name>
    <dbReference type="NCBI Taxonomy" id="10195"/>
    <lineage>
        <taxon>Eukaryota</taxon>
        <taxon>Metazoa</taxon>
        <taxon>Spiralia</taxon>
        <taxon>Gnathifera</taxon>
        <taxon>Rotifera</taxon>
        <taxon>Eurotatoria</taxon>
        <taxon>Monogononta</taxon>
        <taxon>Pseudotrocha</taxon>
        <taxon>Ploima</taxon>
        <taxon>Brachionidae</taxon>
        <taxon>Brachionus</taxon>
    </lineage>
</organism>
<dbReference type="AlphaFoldDB" id="A0A3M7SG20"/>
<gene>
    <name evidence="2" type="ORF">BpHYR1_035176</name>
</gene>
<dbReference type="EMBL" id="REGN01001438">
    <property type="protein sequence ID" value="RNA34686.1"/>
    <property type="molecule type" value="Genomic_DNA"/>
</dbReference>
<keyword evidence="3" id="KW-1185">Reference proteome</keyword>
<accession>A0A3M7SG20</accession>
<name>A0A3M7SG20_BRAPC</name>
<feature type="region of interest" description="Disordered" evidence="1">
    <location>
        <begin position="18"/>
        <end position="43"/>
    </location>
</feature>
<evidence type="ECO:0000313" key="2">
    <source>
        <dbReference type="EMBL" id="RNA34686.1"/>
    </source>
</evidence>
<sequence length="68" mass="8103">MNITSSLLNEQRKRGYVLISNEQEKERQNFPNPSSSPNDQQKNQIKMIKIRFFIQRMRVCVVDTIFTN</sequence>
<feature type="compositionally biased region" description="Polar residues" evidence="1">
    <location>
        <begin position="29"/>
        <end position="43"/>
    </location>
</feature>
<dbReference type="Proteomes" id="UP000276133">
    <property type="component" value="Unassembled WGS sequence"/>
</dbReference>